<feature type="region of interest" description="Disordered" evidence="2">
    <location>
        <begin position="1"/>
        <end position="38"/>
    </location>
</feature>
<dbReference type="PANTHER" id="PTHR22948:SF65">
    <property type="entry name" value="A-KINASE ANCHORING PROTEIN 1"/>
    <property type="match status" value="1"/>
</dbReference>
<feature type="compositionally biased region" description="Polar residues" evidence="2">
    <location>
        <begin position="91"/>
        <end position="102"/>
    </location>
</feature>
<dbReference type="PROSITE" id="PS50084">
    <property type="entry name" value="KH_TYPE_1"/>
    <property type="match status" value="1"/>
</dbReference>
<evidence type="ECO:0000256" key="2">
    <source>
        <dbReference type="SAM" id="MobiDB-lite"/>
    </source>
</evidence>
<dbReference type="SMART" id="SM00333">
    <property type="entry name" value="TUDOR"/>
    <property type="match status" value="1"/>
</dbReference>
<feature type="compositionally biased region" description="Low complexity" evidence="2">
    <location>
        <begin position="109"/>
        <end position="118"/>
    </location>
</feature>
<proteinExistence type="predicted"/>
<dbReference type="GO" id="GO:0016020">
    <property type="term" value="C:membrane"/>
    <property type="evidence" value="ECO:0007669"/>
    <property type="project" value="TreeGrafter"/>
</dbReference>
<dbReference type="InterPro" id="IPR002999">
    <property type="entry name" value="Tudor"/>
</dbReference>
<dbReference type="EMBL" id="JAROKS010000010">
    <property type="protein sequence ID" value="KAK1800760.1"/>
    <property type="molecule type" value="Genomic_DNA"/>
</dbReference>
<gene>
    <name evidence="4" type="ORF">P4O66_005952</name>
</gene>
<dbReference type="CDD" id="cd20407">
    <property type="entry name" value="Tudor_AKAP1"/>
    <property type="match status" value="1"/>
</dbReference>
<feature type="region of interest" description="Disordered" evidence="2">
    <location>
        <begin position="382"/>
        <end position="418"/>
    </location>
</feature>
<dbReference type="InterPro" id="IPR004087">
    <property type="entry name" value="KH_dom"/>
</dbReference>
<evidence type="ECO:0000313" key="5">
    <source>
        <dbReference type="Proteomes" id="UP001239994"/>
    </source>
</evidence>
<dbReference type="InterPro" id="IPR036612">
    <property type="entry name" value="KH_dom_type_1_sf"/>
</dbReference>
<name>A0AAD9DYW9_9TELE</name>
<feature type="compositionally biased region" description="Polar residues" evidence="2">
    <location>
        <begin position="317"/>
        <end position="329"/>
    </location>
</feature>
<feature type="region of interest" description="Disordered" evidence="2">
    <location>
        <begin position="83"/>
        <end position="188"/>
    </location>
</feature>
<dbReference type="CDD" id="cd22395">
    <property type="entry name" value="KH-I_AKAP1"/>
    <property type="match status" value="1"/>
</dbReference>
<dbReference type="PANTHER" id="PTHR22948">
    <property type="entry name" value="TUDOR DOMAIN CONTAINING PROTEIN"/>
    <property type="match status" value="1"/>
</dbReference>
<feature type="domain" description="Tudor" evidence="3">
    <location>
        <begin position="573"/>
        <end position="632"/>
    </location>
</feature>
<reference evidence="4" key="1">
    <citation type="submission" date="2023-03" db="EMBL/GenBank/DDBJ databases">
        <title>Electrophorus voltai genome.</title>
        <authorList>
            <person name="Bian C."/>
        </authorList>
    </citation>
    <scope>NUCLEOTIDE SEQUENCE</scope>
    <source>
        <strain evidence="4">CB-2022</strain>
        <tissue evidence="4">Muscle</tissue>
    </source>
</reference>
<dbReference type="AlphaFoldDB" id="A0AAD9DYW9"/>
<dbReference type="Gene3D" id="3.30.1370.10">
    <property type="entry name" value="K Homology domain, type 1"/>
    <property type="match status" value="1"/>
</dbReference>
<sequence length="857" mass="92955">MCSGGTLLSTTPLSGIPSHYKSRAKRGNSSRDGKMLPRSLRPLMPLSALALLGWCWYICKRKRSTGVQVEESGLVFPSAAMGKQGAVGCGSSPTAQDRNAGQLQKGPMDSWSCSSNSDRSVDPEASDNSSLNRTIDESVLSAPSLPDTPTSSLTPRPLKGVRPEPEGGASEARASALLTEKPEAETERDGVISKGLLGLLDSTVAQTTRTASPTKRRAEVPVPQELEHLPFALDKEVQGDVTEEILMTGDIVLKRKHQEEPSGIPLSEVETVTQDHLQWDIGKNGILLVSRKELRPLEAQQADHAAPSGAEEEEPIQCNQSTSPSTAKSEVSGGGVYHVENGAGPEEPASQGETHSDLPEEDALATCSVDSEHKMQEIHHAVAGRSGQPSTQSAGANGGNCVNREGGGSSSRDRAVPSPSSGLVLWEMEVPVHLVGRLIGKQGKHVGFLKRNSGAKIYLSTLPYTHEFQICHIEGSEVQVENALALIKKKFKDLDLSNRLVGTQLAAIPSLPITSWLLLPQEGTVEVIVPRVEAANYLFVQQHTHPSYYALQGLAEQMLFCYSRPGCPSLPAPVEAGVLCAAPSVDGSWWRAQVIQHYKNSNYVQIRYVDYGGYVTVNLSTLRQIRSDFVSLPFQASEVMLENVRPLPGREEFSLEAREALEELTRGVALIIKVTGTQSGLPLVHMWRQAGEELHVFFHAWNTVNSFLQGSRFLSTTTTVVALPESGSWARLASSTLPATLLLWPGLIYGLHAVQRRGVLSHSPSSSLSSVPLLYQLDFLAALRLPDWCVTQFLIHFGCAQADRRSFEPPEMSADSISRPPMALLSTFAVRFCLARARAMMPLAMPANMTNRVRDYP</sequence>
<dbReference type="InterPro" id="IPR047368">
    <property type="entry name" value="KH-I_AKAP1"/>
</dbReference>
<dbReference type="InterPro" id="IPR047367">
    <property type="entry name" value="Tudor_AKAP1"/>
</dbReference>
<dbReference type="GO" id="GO:0034237">
    <property type="term" value="F:protein kinase A regulatory subunit binding"/>
    <property type="evidence" value="ECO:0007669"/>
    <property type="project" value="TreeGrafter"/>
</dbReference>
<dbReference type="PROSITE" id="PS50304">
    <property type="entry name" value="TUDOR"/>
    <property type="match status" value="1"/>
</dbReference>
<feature type="compositionally biased region" description="Polar residues" evidence="2">
    <location>
        <begin position="1"/>
        <end position="13"/>
    </location>
</feature>
<feature type="region of interest" description="Disordered" evidence="2">
    <location>
        <begin position="298"/>
        <end position="360"/>
    </location>
</feature>
<evidence type="ECO:0000256" key="1">
    <source>
        <dbReference type="PROSITE-ProRule" id="PRU00117"/>
    </source>
</evidence>
<dbReference type="SUPFAM" id="SSF63748">
    <property type="entry name" value="Tudor/PWWP/MBT"/>
    <property type="match status" value="1"/>
</dbReference>
<dbReference type="SUPFAM" id="SSF54791">
    <property type="entry name" value="Eukaryotic type KH-domain (KH-domain type I)"/>
    <property type="match status" value="1"/>
</dbReference>
<dbReference type="Pfam" id="PF00567">
    <property type="entry name" value="TUDOR"/>
    <property type="match status" value="1"/>
</dbReference>
<evidence type="ECO:0000259" key="3">
    <source>
        <dbReference type="PROSITE" id="PS50304"/>
    </source>
</evidence>
<dbReference type="InterPro" id="IPR035437">
    <property type="entry name" value="SNase_OB-fold_sf"/>
</dbReference>
<accession>A0AAD9DYW9</accession>
<protein>
    <recommendedName>
        <fullName evidence="3">Tudor domain-containing protein</fullName>
    </recommendedName>
</protein>
<dbReference type="GO" id="GO:0003723">
    <property type="term" value="F:RNA binding"/>
    <property type="evidence" value="ECO:0007669"/>
    <property type="project" value="UniProtKB-UniRule"/>
</dbReference>
<comment type="caution">
    <text evidence="4">The sequence shown here is derived from an EMBL/GenBank/DDBJ whole genome shotgun (WGS) entry which is preliminary data.</text>
</comment>
<dbReference type="Gene3D" id="2.40.50.90">
    <property type="match status" value="1"/>
</dbReference>
<evidence type="ECO:0000313" key="4">
    <source>
        <dbReference type="EMBL" id="KAK1800760.1"/>
    </source>
</evidence>
<dbReference type="InterPro" id="IPR004088">
    <property type="entry name" value="KH_dom_type_1"/>
</dbReference>
<organism evidence="4 5">
    <name type="scientific">Electrophorus voltai</name>
    <dbReference type="NCBI Taxonomy" id="2609070"/>
    <lineage>
        <taxon>Eukaryota</taxon>
        <taxon>Metazoa</taxon>
        <taxon>Chordata</taxon>
        <taxon>Craniata</taxon>
        <taxon>Vertebrata</taxon>
        <taxon>Euteleostomi</taxon>
        <taxon>Actinopterygii</taxon>
        <taxon>Neopterygii</taxon>
        <taxon>Teleostei</taxon>
        <taxon>Ostariophysi</taxon>
        <taxon>Gymnotiformes</taxon>
        <taxon>Gymnotoidei</taxon>
        <taxon>Gymnotidae</taxon>
        <taxon>Electrophorus</taxon>
    </lineage>
</organism>
<dbReference type="Proteomes" id="UP001239994">
    <property type="component" value="Unassembled WGS sequence"/>
</dbReference>
<dbReference type="GO" id="GO:0005739">
    <property type="term" value="C:mitochondrion"/>
    <property type="evidence" value="ECO:0007669"/>
    <property type="project" value="TreeGrafter"/>
</dbReference>
<keyword evidence="1" id="KW-0694">RNA-binding</keyword>
<dbReference type="Gene3D" id="2.30.30.140">
    <property type="match status" value="1"/>
</dbReference>
<dbReference type="SMART" id="SM00322">
    <property type="entry name" value="KH"/>
    <property type="match status" value="1"/>
</dbReference>
<dbReference type="InterPro" id="IPR050621">
    <property type="entry name" value="Tudor_domain_containing"/>
</dbReference>
<dbReference type="Pfam" id="PF00013">
    <property type="entry name" value="KH_1"/>
    <property type="match status" value="1"/>
</dbReference>
<keyword evidence="5" id="KW-1185">Reference proteome</keyword>